<name>A0A2H0RFQ9_9BACT</name>
<keyword evidence="2" id="KW-0378">Hydrolase</keyword>
<protein>
    <submittedName>
        <fullName evidence="2">Metal-dependent hydrolase</fullName>
    </submittedName>
</protein>
<gene>
    <name evidence="2" type="ORF">COV10_00265</name>
</gene>
<dbReference type="InterPro" id="IPR053136">
    <property type="entry name" value="UTP_pyrophosphatase-like"/>
</dbReference>
<dbReference type="CDD" id="cd07344">
    <property type="entry name" value="M48_yhfN_like"/>
    <property type="match status" value="1"/>
</dbReference>
<sequence>MCSICSIGPRMAGDTHNLVPELRHSPRVKRLRITVHADARVVLSVPLRTSLVEAERFFARKIDWVRTAIERLRGRELKQLPPLGRRDYNVHKEAARVLVWEKLVRWNARYRCAVARVTIRCTRSRWGSCSARGNLNFSYRLVHLPEHLVDYVIVHELCHLKELNHSPRFWALVAETHPHHRALRRELANYR</sequence>
<dbReference type="InterPro" id="IPR002725">
    <property type="entry name" value="YgjP-like_metallopeptidase"/>
</dbReference>
<accession>A0A2H0RFQ9</accession>
<dbReference type="PANTHER" id="PTHR30399">
    <property type="entry name" value="UNCHARACTERIZED PROTEIN YGJP"/>
    <property type="match status" value="1"/>
</dbReference>
<dbReference type="GO" id="GO:0016787">
    <property type="term" value="F:hydrolase activity"/>
    <property type="evidence" value="ECO:0007669"/>
    <property type="project" value="UniProtKB-KW"/>
</dbReference>
<dbReference type="Pfam" id="PF01863">
    <property type="entry name" value="YgjP-like"/>
    <property type="match status" value="1"/>
</dbReference>
<dbReference type="Gene3D" id="3.30.2010.10">
    <property type="entry name" value="Metalloproteases ('zincins'), catalytic domain"/>
    <property type="match status" value="1"/>
</dbReference>
<dbReference type="EMBL" id="PCYI01000001">
    <property type="protein sequence ID" value="PIR45307.1"/>
    <property type="molecule type" value="Genomic_DNA"/>
</dbReference>
<dbReference type="Proteomes" id="UP000228767">
    <property type="component" value="Unassembled WGS sequence"/>
</dbReference>
<feature type="domain" description="YgjP-like metallopeptidase" evidence="1">
    <location>
        <begin position="90"/>
        <end position="189"/>
    </location>
</feature>
<dbReference type="PANTHER" id="PTHR30399:SF1">
    <property type="entry name" value="UTP PYROPHOSPHATASE"/>
    <property type="match status" value="1"/>
</dbReference>
<comment type="caution">
    <text evidence="2">The sequence shown here is derived from an EMBL/GenBank/DDBJ whole genome shotgun (WGS) entry which is preliminary data.</text>
</comment>
<organism evidence="2 3">
    <name type="scientific">Candidatus Vogelbacteria bacterium CG10_big_fil_rev_8_21_14_0_10_51_16</name>
    <dbReference type="NCBI Taxonomy" id="1975045"/>
    <lineage>
        <taxon>Bacteria</taxon>
        <taxon>Candidatus Vogeliibacteriota</taxon>
    </lineage>
</organism>
<evidence type="ECO:0000259" key="1">
    <source>
        <dbReference type="Pfam" id="PF01863"/>
    </source>
</evidence>
<proteinExistence type="predicted"/>
<evidence type="ECO:0000313" key="2">
    <source>
        <dbReference type="EMBL" id="PIR45307.1"/>
    </source>
</evidence>
<reference evidence="2 3" key="1">
    <citation type="submission" date="2017-09" db="EMBL/GenBank/DDBJ databases">
        <title>Depth-based differentiation of microbial function through sediment-hosted aquifers and enrichment of novel symbionts in the deep terrestrial subsurface.</title>
        <authorList>
            <person name="Probst A.J."/>
            <person name="Ladd B."/>
            <person name="Jarett J.K."/>
            <person name="Geller-Mcgrath D.E."/>
            <person name="Sieber C.M."/>
            <person name="Emerson J.B."/>
            <person name="Anantharaman K."/>
            <person name="Thomas B.C."/>
            <person name="Malmstrom R."/>
            <person name="Stieglmeier M."/>
            <person name="Klingl A."/>
            <person name="Woyke T."/>
            <person name="Ryan C.M."/>
            <person name="Banfield J.F."/>
        </authorList>
    </citation>
    <scope>NUCLEOTIDE SEQUENCE [LARGE SCALE GENOMIC DNA]</scope>
    <source>
        <strain evidence="2">CG10_big_fil_rev_8_21_14_0_10_51_16</strain>
    </source>
</reference>
<evidence type="ECO:0000313" key="3">
    <source>
        <dbReference type="Proteomes" id="UP000228767"/>
    </source>
</evidence>
<dbReference type="AlphaFoldDB" id="A0A2H0RFQ9"/>